<evidence type="ECO:0000313" key="2">
    <source>
        <dbReference type="Proteomes" id="UP001314170"/>
    </source>
</evidence>
<organism evidence="1 2">
    <name type="scientific">Dovyalis caffra</name>
    <dbReference type="NCBI Taxonomy" id="77055"/>
    <lineage>
        <taxon>Eukaryota</taxon>
        <taxon>Viridiplantae</taxon>
        <taxon>Streptophyta</taxon>
        <taxon>Embryophyta</taxon>
        <taxon>Tracheophyta</taxon>
        <taxon>Spermatophyta</taxon>
        <taxon>Magnoliopsida</taxon>
        <taxon>eudicotyledons</taxon>
        <taxon>Gunneridae</taxon>
        <taxon>Pentapetalae</taxon>
        <taxon>rosids</taxon>
        <taxon>fabids</taxon>
        <taxon>Malpighiales</taxon>
        <taxon>Salicaceae</taxon>
        <taxon>Flacourtieae</taxon>
        <taxon>Dovyalis</taxon>
    </lineage>
</organism>
<reference evidence="1 2" key="1">
    <citation type="submission" date="2024-01" db="EMBL/GenBank/DDBJ databases">
        <authorList>
            <person name="Waweru B."/>
        </authorList>
    </citation>
    <scope>NUCLEOTIDE SEQUENCE [LARGE SCALE GENOMIC DNA]</scope>
</reference>
<dbReference type="PANTHER" id="PTHR33052">
    <property type="entry name" value="DUF4228 DOMAIN PROTEIN-RELATED"/>
    <property type="match status" value="1"/>
</dbReference>
<proteinExistence type="predicted"/>
<dbReference type="InterPro" id="IPR025322">
    <property type="entry name" value="PADRE_dom"/>
</dbReference>
<dbReference type="Proteomes" id="UP001314170">
    <property type="component" value="Unassembled WGS sequence"/>
</dbReference>
<dbReference type="AlphaFoldDB" id="A0AAV1RBD7"/>
<evidence type="ECO:0000313" key="1">
    <source>
        <dbReference type="EMBL" id="CAK7332571.1"/>
    </source>
</evidence>
<name>A0AAV1RBD7_9ROSI</name>
<accession>A0AAV1RBD7</accession>
<dbReference type="Pfam" id="PF14009">
    <property type="entry name" value="PADRE"/>
    <property type="match status" value="1"/>
</dbReference>
<protein>
    <submittedName>
        <fullName evidence="1">Uncharacterized protein</fullName>
    </submittedName>
</protein>
<gene>
    <name evidence="1" type="ORF">DCAF_LOCUS9048</name>
</gene>
<sequence>MLNAFVNLLGLNRSTRTESTRKRELEGAPISVALHIQSRDICVRIVHPGGREELYQSAVPASQLMEKYPGTCVALPGVFKNPQESLLWPDEKLLPGHKYLIIPSTTARKLTRKQMGSVKVKGFAEGKNEIIDANITWDASRDISEESVGSAKDFYMSKDRWPRYKAKRTVKAKKPFVPPLPKARSFRGLSWEPSLTSVQEVSP</sequence>
<comment type="caution">
    <text evidence="1">The sequence shown here is derived from an EMBL/GenBank/DDBJ whole genome shotgun (WGS) entry which is preliminary data.</text>
</comment>
<keyword evidence="2" id="KW-1185">Reference proteome</keyword>
<dbReference type="EMBL" id="CAWUPB010000913">
    <property type="protein sequence ID" value="CAK7332571.1"/>
    <property type="molecule type" value="Genomic_DNA"/>
</dbReference>